<reference evidence="3 4" key="1">
    <citation type="journal article" date="2017" name="Int. J. Syst. Evol. Microbiol.">
        <title>Macrococcus canis sp. nov., a skin bacterium associated with infections in dogs.</title>
        <authorList>
            <person name="Gobeli Brawand S."/>
            <person name="Cotting K."/>
            <person name="Gomez-Sanz E."/>
            <person name="Collaud A."/>
            <person name="Thomann A."/>
            <person name="Brodard I."/>
            <person name="Rodriguez-Campos S."/>
            <person name="Strauss C."/>
            <person name="Perreten V."/>
        </authorList>
    </citation>
    <scope>NUCLEOTIDE SEQUENCE [LARGE SCALE GENOMIC DNA]</scope>
    <source>
        <strain evidence="3 4">KM45013</strain>
    </source>
</reference>
<keyword evidence="1" id="KW-0732">Signal</keyword>
<protein>
    <submittedName>
        <fullName evidence="3">D-alanyl-D-alanine carboxypeptidase</fullName>
        <ecNumber evidence="3">3.4.16.4</ecNumber>
    </submittedName>
</protein>
<proteinExistence type="predicted"/>
<name>A0A1W7A7Z4_9STAP</name>
<dbReference type="GO" id="GO:0006508">
    <property type="term" value="P:proteolysis"/>
    <property type="evidence" value="ECO:0007669"/>
    <property type="project" value="InterPro"/>
</dbReference>
<evidence type="ECO:0000256" key="1">
    <source>
        <dbReference type="SAM" id="SignalP"/>
    </source>
</evidence>
<sequence>MKPFIILSSASLIIISSLFPMHDVQAVTTKSCYISVSNKAVSRINNVPIANKKYAMSHKYNPGANKLMIKAYNKMKANAKRQGIILDIVGQPGAYGFRSYATQQYLYNNYVYTYGQAYANRISARPGTSEHQLGLAMDIKDGTNYGTLTTAFEYTKASNYLQKNAHKYGFIIRYLKGKENITGFMYEPWHIRYVGATHAKRIKANSVTLEEYFGIQGKKKLPSGKHKVRGIVCNY</sequence>
<keyword evidence="3" id="KW-0121">Carboxypeptidase</keyword>
<accession>A0A1W7A7Z4</accession>
<feature type="chain" id="PRO_5013343489" evidence="1">
    <location>
        <begin position="27"/>
        <end position="235"/>
    </location>
</feature>
<feature type="domain" description="D-alanyl-D-alanine carboxypeptidase-like core" evidence="2">
    <location>
        <begin position="66"/>
        <end position="195"/>
    </location>
</feature>
<dbReference type="GeneID" id="35294249"/>
<dbReference type="InterPro" id="IPR052179">
    <property type="entry name" value="DD-CPase-like"/>
</dbReference>
<dbReference type="PANTHER" id="PTHR34385">
    <property type="entry name" value="D-ALANYL-D-ALANINE CARBOXYPEPTIDASE"/>
    <property type="match status" value="1"/>
</dbReference>
<dbReference type="RefSeq" id="WP_086041485.1">
    <property type="nucleotide sequence ID" value="NZ_CBCRZA010000011.1"/>
</dbReference>
<dbReference type="InterPro" id="IPR003709">
    <property type="entry name" value="VanY-like_core_dom"/>
</dbReference>
<dbReference type="PANTHER" id="PTHR34385:SF1">
    <property type="entry name" value="PEPTIDOGLYCAN L-ALANYL-D-GLUTAMATE ENDOPEPTIDASE CWLK"/>
    <property type="match status" value="1"/>
</dbReference>
<gene>
    <name evidence="3" type="primary">vanY_1</name>
    <name evidence="3" type="ORF">MCCS_00910</name>
</gene>
<feature type="signal peptide" evidence="1">
    <location>
        <begin position="1"/>
        <end position="26"/>
    </location>
</feature>
<organism evidence="3 4">
    <name type="scientific">Macrococcoides canis</name>
    <dbReference type="NCBI Taxonomy" id="1855823"/>
    <lineage>
        <taxon>Bacteria</taxon>
        <taxon>Bacillati</taxon>
        <taxon>Bacillota</taxon>
        <taxon>Bacilli</taxon>
        <taxon>Bacillales</taxon>
        <taxon>Staphylococcaceae</taxon>
        <taxon>Macrococcoides</taxon>
    </lineage>
</organism>
<evidence type="ECO:0000313" key="4">
    <source>
        <dbReference type="Proteomes" id="UP000194154"/>
    </source>
</evidence>
<evidence type="ECO:0000313" key="3">
    <source>
        <dbReference type="EMBL" id="ARQ05763.1"/>
    </source>
</evidence>
<dbReference type="STRING" id="1855823.MCCS_00910"/>
<dbReference type="OrthoDB" id="9792074at2"/>
<dbReference type="GO" id="GO:0009002">
    <property type="term" value="F:serine-type D-Ala-D-Ala carboxypeptidase activity"/>
    <property type="evidence" value="ECO:0007669"/>
    <property type="project" value="UniProtKB-EC"/>
</dbReference>
<dbReference type="InterPro" id="IPR058193">
    <property type="entry name" value="VanY/YodJ_core_dom"/>
</dbReference>
<evidence type="ECO:0000259" key="2">
    <source>
        <dbReference type="Pfam" id="PF02557"/>
    </source>
</evidence>
<dbReference type="KEGG" id="mcak:MCCS_00910"/>
<dbReference type="Proteomes" id="UP000194154">
    <property type="component" value="Chromosome"/>
</dbReference>
<dbReference type="Pfam" id="PF02557">
    <property type="entry name" value="VanY"/>
    <property type="match status" value="1"/>
</dbReference>
<dbReference type="EC" id="3.4.16.4" evidence="3"/>
<dbReference type="EMBL" id="CP021059">
    <property type="protein sequence ID" value="ARQ05763.1"/>
    <property type="molecule type" value="Genomic_DNA"/>
</dbReference>
<keyword evidence="3" id="KW-0645">Protease</keyword>
<dbReference type="AlphaFoldDB" id="A0A1W7A7Z4"/>
<dbReference type="Gene3D" id="3.30.1380.10">
    <property type="match status" value="1"/>
</dbReference>
<dbReference type="InterPro" id="IPR009045">
    <property type="entry name" value="Zn_M74/Hedgehog-like"/>
</dbReference>
<keyword evidence="3" id="KW-0378">Hydrolase</keyword>
<dbReference type="SUPFAM" id="SSF55166">
    <property type="entry name" value="Hedgehog/DD-peptidase"/>
    <property type="match status" value="1"/>
</dbReference>
<dbReference type="CDD" id="cd14852">
    <property type="entry name" value="LD-carboxypeptidase"/>
    <property type="match status" value="1"/>
</dbReference>
<keyword evidence="4" id="KW-1185">Reference proteome</keyword>